<feature type="transmembrane region" description="Helical" evidence="1">
    <location>
        <begin position="381"/>
        <end position="402"/>
    </location>
</feature>
<keyword evidence="1" id="KW-0472">Membrane</keyword>
<dbReference type="AlphaFoldDB" id="A0A9W3BPQ1"/>
<feature type="transmembrane region" description="Helical" evidence="1">
    <location>
        <begin position="196"/>
        <end position="221"/>
    </location>
</feature>
<feature type="transmembrane region" description="Helical" evidence="1">
    <location>
        <begin position="540"/>
        <end position="563"/>
    </location>
</feature>
<feature type="domain" description="Nose resistant-to-fluoxetine protein N-terminal" evidence="2">
    <location>
        <begin position="56"/>
        <end position="188"/>
    </location>
</feature>
<dbReference type="RefSeq" id="XP_055901539.1">
    <property type="nucleotide sequence ID" value="XM_056045564.1"/>
</dbReference>
<feature type="transmembrane region" description="Helical" evidence="1">
    <location>
        <begin position="504"/>
        <end position="528"/>
    </location>
</feature>
<dbReference type="InterPro" id="IPR002656">
    <property type="entry name" value="Acyl_transf_3_dom"/>
</dbReference>
<dbReference type="PANTHER" id="PTHR11161">
    <property type="entry name" value="O-ACYLTRANSFERASE"/>
    <property type="match status" value="1"/>
</dbReference>
<dbReference type="Pfam" id="PF20146">
    <property type="entry name" value="NRF"/>
    <property type="match status" value="1"/>
</dbReference>
<dbReference type="OrthoDB" id="207378at2759"/>
<organism evidence="3 4">
    <name type="scientific">Biomphalaria glabrata</name>
    <name type="common">Bloodfluke planorb</name>
    <name type="synonym">Freshwater snail</name>
    <dbReference type="NCBI Taxonomy" id="6526"/>
    <lineage>
        <taxon>Eukaryota</taxon>
        <taxon>Metazoa</taxon>
        <taxon>Spiralia</taxon>
        <taxon>Lophotrochozoa</taxon>
        <taxon>Mollusca</taxon>
        <taxon>Gastropoda</taxon>
        <taxon>Heterobranchia</taxon>
        <taxon>Euthyneura</taxon>
        <taxon>Panpulmonata</taxon>
        <taxon>Hygrophila</taxon>
        <taxon>Lymnaeoidea</taxon>
        <taxon>Planorbidae</taxon>
        <taxon>Biomphalaria</taxon>
    </lineage>
</organism>
<keyword evidence="1" id="KW-0812">Transmembrane</keyword>
<feature type="transmembrane region" description="Helical" evidence="1">
    <location>
        <begin position="328"/>
        <end position="351"/>
    </location>
</feature>
<dbReference type="InterPro" id="IPR052728">
    <property type="entry name" value="O2_lipid_transport_reg"/>
</dbReference>
<dbReference type="InterPro" id="IPR006621">
    <property type="entry name" value="Nose-resist-to-fluoxetine_N"/>
</dbReference>
<keyword evidence="3" id="KW-1185">Reference proteome</keyword>
<feature type="transmembrane region" description="Helical" evidence="1">
    <location>
        <begin position="615"/>
        <end position="635"/>
    </location>
</feature>
<feature type="transmembrane region" description="Helical" evidence="1">
    <location>
        <begin position="422"/>
        <end position="442"/>
    </location>
</feature>
<evidence type="ECO:0000256" key="1">
    <source>
        <dbReference type="SAM" id="Phobius"/>
    </source>
</evidence>
<proteinExistence type="predicted"/>
<feature type="transmembrane region" description="Helical" evidence="1">
    <location>
        <begin position="583"/>
        <end position="603"/>
    </location>
</feature>
<accession>A0A9W3BPQ1</accession>
<dbReference type="PANTHER" id="PTHR11161:SF0">
    <property type="entry name" value="O-ACYLTRANSFERASE LIKE PROTEIN"/>
    <property type="match status" value="1"/>
</dbReference>
<dbReference type="SMART" id="SM00703">
    <property type="entry name" value="NRF"/>
    <property type="match status" value="1"/>
</dbReference>
<evidence type="ECO:0000259" key="2">
    <source>
        <dbReference type="SMART" id="SM00703"/>
    </source>
</evidence>
<keyword evidence="1" id="KW-1133">Transmembrane helix</keyword>
<name>A0A9W3BPQ1_BIOGL</name>
<dbReference type="OMA" id="RIHRTND"/>
<evidence type="ECO:0000313" key="3">
    <source>
        <dbReference type="Proteomes" id="UP001165740"/>
    </source>
</evidence>
<evidence type="ECO:0000313" key="4">
    <source>
        <dbReference type="RefSeq" id="XP_055901539.1"/>
    </source>
</evidence>
<gene>
    <name evidence="4" type="primary">LOC129928959</name>
</gene>
<dbReference type="GO" id="GO:0016747">
    <property type="term" value="F:acyltransferase activity, transferring groups other than amino-acyl groups"/>
    <property type="evidence" value="ECO:0007669"/>
    <property type="project" value="InterPro"/>
</dbReference>
<dbReference type="Pfam" id="PF01757">
    <property type="entry name" value="Acyl_transf_3"/>
    <property type="match status" value="1"/>
</dbReference>
<reference evidence="4" key="1">
    <citation type="submission" date="2025-08" db="UniProtKB">
        <authorList>
            <consortium name="RefSeq"/>
        </authorList>
    </citation>
    <scope>IDENTIFICATION</scope>
</reference>
<protein>
    <submittedName>
        <fullName evidence="4">Nose resistant to fluoxetine protein 6-like</fullName>
    </submittedName>
</protein>
<feature type="transmembrane region" description="Helical" evidence="1">
    <location>
        <begin position="647"/>
        <end position="671"/>
    </location>
</feature>
<feature type="transmembrane region" description="Helical" evidence="1">
    <location>
        <begin position="296"/>
        <end position="316"/>
    </location>
</feature>
<sequence>MLGNSYLLTSPNVQEDVDTEQNVTTNDVRNEQNLECSLNEVDKLSQLNCTPREDNQSNCARDIHRLFSNISNNIWALQFLDSWGKPGPSILKDSLHFVGNYKQCRKAKAPSVIDKRDSIFNGKYCLLTISSKNLMTKRRANLEPALLQLGSCWPDSCSEYEITKMLQQVLLELDISSNLTVEPTECRTETRETTKATIAAIMIFSLIVAMMFCGTGLDILINWRPQSICKRLSKQDEGLKINSKFKNSDISRSETYVQGTGVQILLAFSLYTNVPKLLRSAASNDSLPAINGIRCFSTMLIVLAHVMLIGTPYFINVPDRSELTTIELVLYALTILAVDNFFTISGLLVTYKTLKEMSTKRWNISWGRFYFHRFWRLTPPYMLSFLFFLGLQSFMGFGALWATVQPADKPLCEESWWTNLLYVNNLNPVIQQCMPFTWYLAADMQFHIISPLMIIPFFFHVYAGVITCCIFLLAQWLITAYLSIQNDWYTTNLLQNMNSPLDYVTYYYMAPYCRLGPFVTGVVAGYILSSNNGRVSMNKLTLVFGWLFCCVFSVAVVYFGSNLKEENLISVYPAAIHNAVSRSAWGLCVCWIIVACSSGYGGPLNSLLSWSPFTVLSRLSYMVYLLHSNIVFIFFGNLDNVLTFSSLLFWMISSCLLMVTCIVSFIFVLAIESPMSEVETILFKNQRKD</sequence>
<feature type="transmembrane region" description="Helical" evidence="1">
    <location>
        <begin position="454"/>
        <end position="484"/>
    </location>
</feature>
<dbReference type="Proteomes" id="UP001165740">
    <property type="component" value="Chromosome 11"/>
</dbReference>
<dbReference type="GeneID" id="129928959"/>